<reference evidence="1" key="1">
    <citation type="submission" date="2022-07" db="EMBL/GenBank/DDBJ databases">
        <authorList>
            <person name="Macas J."/>
            <person name="Novak P."/>
            <person name="Neumann P."/>
        </authorList>
    </citation>
    <scope>NUCLEOTIDE SEQUENCE</scope>
</reference>
<proteinExistence type="predicted"/>
<comment type="caution">
    <text evidence="1">The sequence shown here is derived from an EMBL/GenBank/DDBJ whole genome shotgun (WGS) entry which is preliminary data.</text>
</comment>
<evidence type="ECO:0000313" key="2">
    <source>
        <dbReference type="Proteomes" id="UP001152484"/>
    </source>
</evidence>
<dbReference type="Proteomes" id="UP001152484">
    <property type="component" value="Unassembled WGS sequence"/>
</dbReference>
<sequence>MANLCVLLKRLKIWKHTHLKSSRDLFRPMKKEAIVRLKRVKNKLFRPRMNHPVIKPFSFQAVEEEEVEEASEVVMVEEAEEEVPLVMEVDKCDTQKKNDKVRCEIIV</sequence>
<dbReference type="AlphaFoldDB" id="A0A9P1EJY2"/>
<name>A0A9P1EJY2_CUSEU</name>
<accession>A0A9P1EJY2</accession>
<keyword evidence="2" id="KW-1185">Reference proteome</keyword>
<evidence type="ECO:0000313" key="1">
    <source>
        <dbReference type="EMBL" id="CAH9111460.1"/>
    </source>
</evidence>
<dbReference type="EMBL" id="CAMAPE010000054">
    <property type="protein sequence ID" value="CAH9111460.1"/>
    <property type="molecule type" value="Genomic_DNA"/>
</dbReference>
<protein>
    <submittedName>
        <fullName evidence="1">Uncharacterized protein</fullName>
    </submittedName>
</protein>
<organism evidence="1 2">
    <name type="scientific">Cuscuta europaea</name>
    <name type="common">European dodder</name>
    <dbReference type="NCBI Taxonomy" id="41803"/>
    <lineage>
        <taxon>Eukaryota</taxon>
        <taxon>Viridiplantae</taxon>
        <taxon>Streptophyta</taxon>
        <taxon>Embryophyta</taxon>
        <taxon>Tracheophyta</taxon>
        <taxon>Spermatophyta</taxon>
        <taxon>Magnoliopsida</taxon>
        <taxon>eudicotyledons</taxon>
        <taxon>Gunneridae</taxon>
        <taxon>Pentapetalae</taxon>
        <taxon>asterids</taxon>
        <taxon>lamiids</taxon>
        <taxon>Solanales</taxon>
        <taxon>Convolvulaceae</taxon>
        <taxon>Cuscuteae</taxon>
        <taxon>Cuscuta</taxon>
        <taxon>Cuscuta subgen. Cuscuta</taxon>
    </lineage>
</organism>
<gene>
    <name evidence="1" type="ORF">CEURO_LOCUS19260</name>
</gene>